<name>E8KAS7_9STRE</name>
<dbReference type="Pfam" id="PF02620">
    <property type="entry name" value="YceD"/>
    <property type="match status" value="1"/>
</dbReference>
<gene>
    <name evidence="1" type="ORF">HMPREF9180_0582</name>
</gene>
<dbReference type="STRING" id="888746.HMPREF9180_0582"/>
<comment type="caution">
    <text evidence="1">The sequence shown here is derived from an EMBL/GenBank/DDBJ whole genome shotgun (WGS) entry which is preliminary data.</text>
</comment>
<dbReference type="Proteomes" id="UP000010304">
    <property type="component" value="Unassembled WGS sequence"/>
</dbReference>
<keyword evidence="2" id="KW-1185">Reference proteome</keyword>
<dbReference type="HOGENOM" id="CLU_100236_3_1_9"/>
<accession>E8KAS7</accession>
<dbReference type="RefSeq" id="WP_006145337.1">
    <property type="nucleotide sequence ID" value="NZ_GL732463.1"/>
</dbReference>
<dbReference type="EMBL" id="AEVF01000006">
    <property type="protein sequence ID" value="EFX40829.1"/>
    <property type="molecule type" value="Genomic_DNA"/>
</dbReference>
<dbReference type="OrthoDB" id="9790372at2"/>
<protein>
    <submittedName>
        <fullName evidence="1">Putative ACR, COG1399</fullName>
    </submittedName>
</protein>
<evidence type="ECO:0000313" key="2">
    <source>
        <dbReference type="Proteomes" id="UP000010304"/>
    </source>
</evidence>
<proteinExistence type="predicted"/>
<dbReference type="InterPro" id="IPR003772">
    <property type="entry name" value="YceD"/>
</dbReference>
<evidence type="ECO:0000313" key="1">
    <source>
        <dbReference type="EMBL" id="EFX40829.1"/>
    </source>
</evidence>
<dbReference type="eggNOG" id="COG1399">
    <property type="taxonomic scope" value="Bacteria"/>
</dbReference>
<sequence length="180" mass="20580">MKLNIQEIRKLPEGLYFEQNLDLAADLRKRNQEILDVKNIQVTGKVQYEDRMFFLDYLLSYTIVLASSRSMEPVELEESYPVNEIFMEGATNQLDQEILDEDLVLPIENGEIDLAESVSDNILLNIPIKVLTAEEEAGQGFVSGNDWQIMTEEEFQAQQAVKKEENSPFAGLQGLFNEDE</sequence>
<dbReference type="AlphaFoldDB" id="E8KAS7"/>
<reference evidence="1 2" key="1">
    <citation type="submission" date="2010-12" db="EMBL/GenBank/DDBJ databases">
        <authorList>
            <person name="Muzny D."/>
            <person name="Qin X."/>
            <person name="Deng J."/>
            <person name="Jiang H."/>
            <person name="Liu Y."/>
            <person name="Qu J."/>
            <person name="Song X.-Z."/>
            <person name="Zhang L."/>
            <person name="Thornton R."/>
            <person name="Coyle M."/>
            <person name="Francisco L."/>
            <person name="Jackson L."/>
            <person name="Javaid M."/>
            <person name="Korchina V."/>
            <person name="Kovar C."/>
            <person name="Mata R."/>
            <person name="Mathew T."/>
            <person name="Ngo R."/>
            <person name="Nguyen L."/>
            <person name="Nguyen N."/>
            <person name="Okwuonu G."/>
            <person name="Ongeri F."/>
            <person name="Pham C."/>
            <person name="Simmons D."/>
            <person name="Wilczek-Boney K."/>
            <person name="Hale W."/>
            <person name="Jakkamsetti A."/>
            <person name="Pham P."/>
            <person name="Ruth R."/>
            <person name="San Lucas F."/>
            <person name="Warren J."/>
            <person name="Zhang J."/>
            <person name="Zhao Z."/>
            <person name="Zhou C."/>
            <person name="Zhu D."/>
            <person name="Lee S."/>
            <person name="Bess C."/>
            <person name="Blankenburg K."/>
            <person name="Forbes L."/>
            <person name="Fu Q."/>
            <person name="Gubbala S."/>
            <person name="Hirani K."/>
            <person name="Jayaseelan J.C."/>
            <person name="Lara F."/>
            <person name="Munidasa M."/>
            <person name="Palculict T."/>
            <person name="Patil S."/>
            <person name="Pu L.-L."/>
            <person name="Saada N."/>
            <person name="Tang L."/>
            <person name="Weissenberger G."/>
            <person name="Zhu Y."/>
            <person name="Hemphill L."/>
            <person name="Shang Y."/>
            <person name="Youmans B."/>
            <person name="Ayvaz T."/>
            <person name="Ross M."/>
            <person name="Santibanez J."/>
            <person name="Aqrawi P."/>
            <person name="Gross S."/>
            <person name="Joshi V."/>
            <person name="Fowler G."/>
            <person name="Nazareth L."/>
            <person name="Reid J."/>
            <person name="Worley K."/>
            <person name="Petrosino J."/>
            <person name="Highlander S."/>
            <person name="Gibbs R."/>
        </authorList>
    </citation>
    <scope>NUCLEOTIDE SEQUENCE [LARGE SCALE GENOMIC DNA]</scope>
    <source>
        <strain evidence="1 2">ATCC 700780</strain>
    </source>
</reference>
<organism evidence="1 2">
    <name type="scientific">Streptococcus peroris ATCC 700780</name>
    <dbReference type="NCBI Taxonomy" id="888746"/>
    <lineage>
        <taxon>Bacteria</taxon>
        <taxon>Bacillati</taxon>
        <taxon>Bacillota</taxon>
        <taxon>Bacilli</taxon>
        <taxon>Lactobacillales</taxon>
        <taxon>Streptococcaceae</taxon>
        <taxon>Streptococcus</taxon>
    </lineage>
</organism>